<accession>A0A7G5C2W7</accession>
<organism evidence="3 4">
    <name type="scientific">Cohnella cholangitidis</name>
    <dbReference type="NCBI Taxonomy" id="2598458"/>
    <lineage>
        <taxon>Bacteria</taxon>
        <taxon>Bacillati</taxon>
        <taxon>Bacillota</taxon>
        <taxon>Bacilli</taxon>
        <taxon>Bacillales</taxon>
        <taxon>Paenibacillaceae</taxon>
        <taxon>Cohnella</taxon>
    </lineage>
</organism>
<dbReference type="NCBIfam" id="TIGR02543">
    <property type="entry name" value="List_Bact_rpt"/>
    <property type="match status" value="3"/>
</dbReference>
<dbReference type="Pfam" id="PF12733">
    <property type="entry name" value="Cadherin-like"/>
    <property type="match status" value="1"/>
</dbReference>
<keyword evidence="4" id="KW-1185">Reference proteome</keyword>
<dbReference type="EMBL" id="CP041969">
    <property type="protein sequence ID" value="QMV43551.1"/>
    <property type="molecule type" value="Genomic_DNA"/>
</dbReference>
<dbReference type="GO" id="GO:0030313">
    <property type="term" value="C:cell envelope"/>
    <property type="evidence" value="ECO:0007669"/>
    <property type="project" value="UniProtKB-SubCell"/>
</dbReference>
<dbReference type="AlphaFoldDB" id="A0A7G5C2W7"/>
<reference evidence="3 4" key="1">
    <citation type="submission" date="2019-07" db="EMBL/GenBank/DDBJ databases">
        <authorList>
            <person name="Kim J.K."/>
            <person name="Cheong H.-M."/>
            <person name="Choi Y."/>
            <person name="Hwang K.J."/>
            <person name="Lee S."/>
            <person name="Choi C."/>
        </authorList>
    </citation>
    <scope>NUCLEOTIDE SEQUENCE [LARGE SCALE GENOMIC DNA]</scope>
    <source>
        <strain evidence="3 4">KS 22</strain>
    </source>
</reference>
<name>A0A7G5C2W7_9BACL</name>
<feature type="domain" description="SLH" evidence="2">
    <location>
        <begin position="1197"/>
        <end position="1251"/>
    </location>
</feature>
<dbReference type="Pfam" id="PF00395">
    <property type="entry name" value="SLH"/>
    <property type="match status" value="3"/>
</dbReference>
<evidence type="ECO:0000313" key="3">
    <source>
        <dbReference type="EMBL" id="QMV43551.1"/>
    </source>
</evidence>
<dbReference type="PROSITE" id="PS51272">
    <property type="entry name" value="SLH"/>
    <property type="match status" value="3"/>
</dbReference>
<evidence type="ECO:0000313" key="4">
    <source>
        <dbReference type="Proteomes" id="UP000515679"/>
    </source>
</evidence>
<dbReference type="PANTHER" id="PTHR43308:SF5">
    <property type="entry name" value="S-LAYER PROTEIN _ PEPTIDOGLYCAN ENDO-BETA-N-ACETYLGLUCOSAMINIDASE"/>
    <property type="match status" value="1"/>
</dbReference>
<evidence type="ECO:0000259" key="2">
    <source>
        <dbReference type="PROSITE" id="PS51272"/>
    </source>
</evidence>
<feature type="domain" description="SLH" evidence="2">
    <location>
        <begin position="1136"/>
        <end position="1195"/>
    </location>
</feature>
<dbReference type="Pfam" id="PF09479">
    <property type="entry name" value="Flg_new"/>
    <property type="match status" value="9"/>
</dbReference>
<proteinExistence type="predicted"/>
<feature type="domain" description="SLH" evidence="2">
    <location>
        <begin position="1071"/>
        <end position="1134"/>
    </location>
</feature>
<dbReference type="InterPro" id="IPR013378">
    <property type="entry name" value="InlB-like_B-rpt"/>
</dbReference>
<dbReference type="RefSeq" id="WP_182299786.1">
    <property type="nucleotide sequence ID" value="NZ_CP041969.1"/>
</dbReference>
<gene>
    <name evidence="3" type="ORF">FPL14_21990</name>
</gene>
<dbReference type="InterPro" id="IPR051465">
    <property type="entry name" value="Cell_Envelope_Struct_Comp"/>
</dbReference>
<dbReference type="InterPro" id="IPR001119">
    <property type="entry name" value="SLH_dom"/>
</dbReference>
<dbReference type="InterPro" id="IPR025883">
    <property type="entry name" value="Cadherin-like_domain"/>
</dbReference>
<evidence type="ECO:0000256" key="1">
    <source>
        <dbReference type="ARBA" id="ARBA00004196"/>
    </source>
</evidence>
<dbReference type="PANTHER" id="PTHR43308">
    <property type="entry name" value="OUTER MEMBRANE PROTEIN ALPHA-RELATED"/>
    <property type="match status" value="1"/>
</dbReference>
<dbReference type="InterPro" id="IPR042229">
    <property type="entry name" value="Listeria/Bacterioides_rpt_sf"/>
</dbReference>
<dbReference type="KEGG" id="cchl:FPL14_21990"/>
<dbReference type="Proteomes" id="UP000515679">
    <property type="component" value="Chromosome"/>
</dbReference>
<sequence>MGPSGDTTLYAQWTVNDYPVSYDGNGATSGSAPSGGSYAYGSDIAVQGNTGNLVKTGHTFTGWNTAANGSGTAYAPAATLNIGPSGVILYAQWTINSYEVAYNGNGNTGGNAPVRSSHPYGSGVTVSGNSGNLVKTGHTFAGWNTAVNGSGLNYAPGSTFNMGAAGMTLYAQWTVNSYAVNFQTNGGSSVGYQMVEFGQKVTMPSEPTKTGYTFAGWYTDGGLLTPFSFETPMGAATMTLYAKWTTNSYPVSYNGNGQTGGTVPPAGSHAYNTSVTVQGNAGGLFKTGYTFAGWNTAADGSGTPYVEAQTFTIGAGGVVLYAIWTVNSYTVSYDSNASDGGSAPSGMSGNYNTSITLPGNVGNLEKIGHTFAGWNTAADGTGTNYAAGASYSIGASDEILYAAWSVNSYTVSYDGNGSSGGSSPADASHNYNTGVTVAGSGSLFKTGYTFAGWNTAADGTGTGYVEHDAFTIGAANVSLYAVWTINSYTVSFDADGGTPVSDQTVIYGNTVSKPVDPEKTGHTFDGWYTDEDLLTPYDFAAAIGDSDFTLYAKWNINSYTVAYDGNGSTEGTAPTSVSYDYNVNVAVSDIGNLVKAGHTFAGWNTAADGSGTGYDAGDTLTIGTAGVTLFAQWTVNSYSVAYDGSGATSGNVPAGSSYDYNANVTVPNNSGNLEKTGYTFAGWNTAVDGSGTVYRPGETFAMGAGPVTLFAQWLSNNALLSFLTVDASVLSPTFSPTVLNYEVELDYLETELNLSFSQADPTQFVSVTGAVYQSVTGAVYHYQATGLPIGPTPIRFGVTAQDGTVNAYTIIVKRDSGNNADLSGLSLSGGSLSPVFAPGTTTYSANVSNGVSSLAVTAIASESLASITVNGQPVISGQPSAAIQLAVGSSPISVEVTARDGTKKTYAVDVYRASASGGGTGPIAPAPGSTTSENGQIVLPPGEKGEVSLGNAITVSIPAGASGQELKVSIAERLDAPVPTGSSPISPILWITSNSTALFLKPVTVALTFDSAKLKGNQEAVVFAYDEESAKWTKVEGGRVNGNRIEVDVKRLLPMVVMAVDKVTEPSPGTKPDRTFGDVSGHWAAATIEQAIAAGIVSGYPNGTFKPNQTVTRAEFAVLLVKALHPQGEAATLEFEDKRKIGTWARNAVAQAVQAGWIKGYKDGSFRPDAEITRAEMAAMVANAMGKSFDADATTLFADDKDIPKWAKSAANAVQQSGLIQGKGSGEFDPFGKTTRAEAVTVLLKLLDSQR</sequence>
<protein>
    <recommendedName>
        <fullName evidence="2">SLH domain-containing protein</fullName>
    </recommendedName>
</protein>
<comment type="subcellular location">
    <subcellularLocation>
        <location evidence="1">Cell envelope</location>
    </subcellularLocation>
</comment>
<dbReference type="Gene3D" id="2.60.40.4270">
    <property type="entry name" value="Listeria-Bacteroides repeat domain"/>
    <property type="match status" value="9"/>
</dbReference>